<comment type="subcellular location">
    <subcellularLocation>
        <location evidence="1">Periplasm</location>
    </subcellularLocation>
</comment>
<accession>A0ABX0NV22</accession>
<dbReference type="RefSeq" id="WP_166877185.1">
    <property type="nucleotide sequence ID" value="NZ_WHJH01000018.1"/>
</dbReference>
<evidence type="ECO:0000259" key="5">
    <source>
        <dbReference type="SMART" id="SM00858"/>
    </source>
</evidence>
<keyword evidence="3" id="KW-0574">Periplasm</keyword>
<keyword evidence="2 4" id="KW-0732">Signal</keyword>
<proteinExistence type="predicted"/>
<dbReference type="InterPro" id="IPR039246">
    <property type="entry name" value="Flagellar_FlgA"/>
</dbReference>
<keyword evidence="7" id="KW-1185">Reference proteome</keyword>
<comment type="caution">
    <text evidence="6">The sequence shown here is derived from an EMBL/GenBank/DDBJ whole genome shotgun (WGS) entry which is preliminary data.</text>
</comment>
<organism evidence="6 7">
    <name type="scientific">Massilia mucilaginosa</name>
    <dbReference type="NCBI Taxonomy" id="2609282"/>
    <lineage>
        <taxon>Bacteria</taxon>
        <taxon>Pseudomonadati</taxon>
        <taxon>Pseudomonadota</taxon>
        <taxon>Betaproteobacteria</taxon>
        <taxon>Burkholderiales</taxon>
        <taxon>Oxalobacteraceae</taxon>
        <taxon>Telluria group</taxon>
        <taxon>Massilia</taxon>
    </lineage>
</organism>
<dbReference type="Pfam" id="PF13144">
    <property type="entry name" value="ChapFlgA"/>
    <property type="match status" value="1"/>
</dbReference>
<keyword evidence="6" id="KW-0282">Flagellum</keyword>
<name>A0ABX0NV22_9BURK</name>
<feature type="chain" id="PRO_5046521491" evidence="4">
    <location>
        <begin position="31"/>
        <end position="251"/>
    </location>
</feature>
<evidence type="ECO:0000313" key="6">
    <source>
        <dbReference type="EMBL" id="NHZ90596.1"/>
    </source>
</evidence>
<evidence type="ECO:0000256" key="4">
    <source>
        <dbReference type="SAM" id="SignalP"/>
    </source>
</evidence>
<sequence length="251" mass="26163">MSDVRRATSALLLPLTAAVLISLAGGNTNAAESSITARLEQAAREQLARQADTAGLAEPQFTVNVATPRAAPPCARPVNIEAVDTRTPARMRFAVLCPQDVGSNNGGWKYEYVLRGSVSALVAVTAVPVAAGQALTAQDVTLERRDVTTIGDAIGSAEAATGQATRRSLRAGEVLRQAQLSAPLLVKRGEAVIMLARFEALEISTAGEALDAGAINALVRVRNLANGRVVRMRVIAPGTVEPADIPRSAQP</sequence>
<feature type="domain" description="SAF" evidence="5">
    <location>
        <begin position="120"/>
        <end position="181"/>
    </location>
</feature>
<dbReference type="InterPro" id="IPR013974">
    <property type="entry name" value="SAF"/>
</dbReference>
<dbReference type="Gene3D" id="2.30.30.760">
    <property type="match status" value="1"/>
</dbReference>
<keyword evidence="6" id="KW-0966">Cell projection</keyword>
<dbReference type="Proteomes" id="UP000609726">
    <property type="component" value="Unassembled WGS sequence"/>
</dbReference>
<dbReference type="PANTHER" id="PTHR36307">
    <property type="entry name" value="FLAGELLA BASAL BODY P-RING FORMATION PROTEIN FLGA"/>
    <property type="match status" value="1"/>
</dbReference>
<evidence type="ECO:0000256" key="2">
    <source>
        <dbReference type="ARBA" id="ARBA00022729"/>
    </source>
</evidence>
<keyword evidence="6" id="KW-0969">Cilium</keyword>
<dbReference type="InterPro" id="IPR017585">
    <property type="entry name" value="SAF_FlgA"/>
</dbReference>
<reference evidence="6 7" key="1">
    <citation type="submission" date="2019-10" db="EMBL/GenBank/DDBJ databases">
        <title>Taxonomy of Antarctic Massilia spp.: description of Massilia rubra sp. nov., Massilia aquatica sp. nov., Massilia mucilaginosa sp. nov., Massilia frigida sp. nov. isolated from streams, lakes and regoliths.</title>
        <authorList>
            <person name="Holochova P."/>
            <person name="Sedlacek I."/>
            <person name="Kralova S."/>
            <person name="Maslanova I."/>
            <person name="Busse H.-J."/>
            <person name="Stankova E."/>
            <person name="Vrbovska V."/>
            <person name="Kovarovic V."/>
            <person name="Bartak M."/>
            <person name="Svec P."/>
            <person name="Pantucek R."/>
        </authorList>
    </citation>
    <scope>NUCLEOTIDE SEQUENCE [LARGE SCALE GENOMIC DNA]</scope>
    <source>
        <strain evidence="6 7">CCM 8733</strain>
    </source>
</reference>
<gene>
    <name evidence="6" type="primary">flgA</name>
    <name evidence="6" type="ORF">F2P45_16450</name>
</gene>
<dbReference type="Gene3D" id="3.90.1210.10">
    <property type="entry name" value="Antifreeze-like/N-acetylneuraminic acid synthase C-terminal domain"/>
    <property type="match status" value="1"/>
</dbReference>
<evidence type="ECO:0000256" key="3">
    <source>
        <dbReference type="ARBA" id="ARBA00022764"/>
    </source>
</evidence>
<evidence type="ECO:0000313" key="7">
    <source>
        <dbReference type="Proteomes" id="UP000609726"/>
    </source>
</evidence>
<dbReference type="SMART" id="SM00858">
    <property type="entry name" value="SAF"/>
    <property type="match status" value="1"/>
</dbReference>
<dbReference type="EMBL" id="WHJH01000018">
    <property type="protein sequence ID" value="NHZ90596.1"/>
    <property type="molecule type" value="Genomic_DNA"/>
</dbReference>
<feature type="signal peptide" evidence="4">
    <location>
        <begin position="1"/>
        <end position="30"/>
    </location>
</feature>
<dbReference type="CDD" id="cd11614">
    <property type="entry name" value="SAF_CpaB_FlgA_like"/>
    <property type="match status" value="1"/>
</dbReference>
<dbReference type="NCBIfam" id="TIGR03170">
    <property type="entry name" value="flgA_cterm"/>
    <property type="match status" value="1"/>
</dbReference>
<evidence type="ECO:0000256" key="1">
    <source>
        <dbReference type="ARBA" id="ARBA00004418"/>
    </source>
</evidence>
<protein>
    <submittedName>
        <fullName evidence="6">Flagellar basal body P-ring formation protein FlgA</fullName>
    </submittedName>
</protein>
<dbReference type="PANTHER" id="PTHR36307:SF1">
    <property type="entry name" value="FLAGELLA BASAL BODY P-RING FORMATION PROTEIN FLGA"/>
    <property type="match status" value="1"/>
</dbReference>